<evidence type="ECO:0000313" key="2">
    <source>
        <dbReference type="EMBL" id="ORM89500.1"/>
    </source>
</evidence>
<evidence type="ECO:0008006" key="4">
    <source>
        <dbReference type="Google" id="ProtNLM"/>
    </source>
</evidence>
<feature type="signal peptide" evidence="1">
    <location>
        <begin position="1"/>
        <end position="23"/>
    </location>
</feature>
<evidence type="ECO:0000313" key="3">
    <source>
        <dbReference type="Proteomes" id="UP000193749"/>
    </source>
</evidence>
<evidence type="ECO:0000256" key="1">
    <source>
        <dbReference type="SAM" id="SignalP"/>
    </source>
</evidence>
<sequence length="163" mass="18513">MTQLHYRLITLAISLGYSLHSYAEAPLPSSVLKDNTETFEIACPDNPQQTTIDMNDCMSTKRDAAKSVEEKYLNTARQRISAKQDNQTLNAFEAENNAWDILINTASHATGVEWQGGTIRGVKATDREIALIELRIHNQWQNWLRYEDSTPPVLPEPLFHNVE</sequence>
<keyword evidence="3" id="KW-1185">Reference proteome</keyword>
<organism evidence="2 3">
    <name type="scientific">Pantoea cypripedii</name>
    <name type="common">Pectobacterium cypripedii</name>
    <name type="synonym">Erwinia cypripedii</name>
    <dbReference type="NCBI Taxonomy" id="55209"/>
    <lineage>
        <taxon>Bacteria</taxon>
        <taxon>Pseudomonadati</taxon>
        <taxon>Pseudomonadota</taxon>
        <taxon>Gammaproteobacteria</taxon>
        <taxon>Enterobacterales</taxon>
        <taxon>Erwiniaceae</taxon>
        <taxon>Pantoea</taxon>
    </lineage>
</organism>
<gene>
    <name evidence="2" type="ORF">HA50_23020</name>
</gene>
<feature type="chain" id="PRO_5012846324" description="Lysozyme inhibitor LprI N-terminal domain-containing protein" evidence="1">
    <location>
        <begin position="24"/>
        <end position="163"/>
    </location>
</feature>
<accession>A0A1X1EKN2</accession>
<reference evidence="2 3" key="1">
    <citation type="journal article" date="2017" name="Antonie Van Leeuwenhoek">
        <title>Phylogenomic resolution of the bacterial genus Pantoea and its relationship with Erwinia and Tatumella.</title>
        <authorList>
            <person name="Palmer M."/>
            <person name="Steenkamp E.T."/>
            <person name="Coetzee M.P."/>
            <person name="Chan W.Y."/>
            <person name="van Zyl E."/>
            <person name="De Maayer P."/>
            <person name="Coutinho T.A."/>
            <person name="Blom J."/>
            <person name="Smits T.H."/>
            <person name="Duffy B."/>
            <person name="Venter S.N."/>
        </authorList>
    </citation>
    <scope>NUCLEOTIDE SEQUENCE [LARGE SCALE GENOMIC DNA]</scope>
    <source>
        <strain evidence="2 3">LMG 2657</strain>
    </source>
</reference>
<dbReference type="Proteomes" id="UP000193749">
    <property type="component" value="Unassembled WGS sequence"/>
</dbReference>
<name>A0A1X1EKN2_PANCY</name>
<dbReference type="EMBL" id="MLJI01000002">
    <property type="protein sequence ID" value="ORM89500.1"/>
    <property type="molecule type" value="Genomic_DNA"/>
</dbReference>
<dbReference type="OrthoDB" id="7340239at2"/>
<proteinExistence type="predicted"/>
<keyword evidence="1" id="KW-0732">Signal</keyword>
<dbReference type="RefSeq" id="WP_084879217.1">
    <property type="nucleotide sequence ID" value="NZ_JAGGMY010000002.1"/>
</dbReference>
<dbReference type="Gene3D" id="1.20.1270.180">
    <property type="match status" value="1"/>
</dbReference>
<comment type="caution">
    <text evidence="2">The sequence shown here is derived from an EMBL/GenBank/DDBJ whole genome shotgun (WGS) entry which is preliminary data.</text>
</comment>
<dbReference type="AlphaFoldDB" id="A0A1X1EKN2"/>
<protein>
    <recommendedName>
        <fullName evidence="4">Lysozyme inhibitor LprI N-terminal domain-containing protein</fullName>
    </recommendedName>
</protein>